<dbReference type="EMBL" id="CAJPDS010000008">
    <property type="protein sequence ID" value="CAF9909606.1"/>
    <property type="molecule type" value="Genomic_DNA"/>
</dbReference>
<protein>
    <recommendedName>
        <fullName evidence="4">Chaps-domain-containing protein</fullName>
    </recommendedName>
</protein>
<dbReference type="Pfam" id="PF09295">
    <property type="entry name" value="ChAPs"/>
    <property type="match status" value="1"/>
</dbReference>
<organism evidence="2 3">
    <name type="scientific">Heterodermia speciosa</name>
    <dbReference type="NCBI Taxonomy" id="116794"/>
    <lineage>
        <taxon>Eukaryota</taxon>
        <taxon>Fungi</taxon>
        <taxon>Dikarya</taxon>
        <taxon>Ascomycota</taxon>
        <taxon>Pezizomycotina</taxon>
        <taxon>Lecanoromycetes</taxon>
        <taxon>OSLEUM clade</taxon>
        <taxon>Lecanoromycetidae</taxon>
        <taxon>Caliciales</taxon>
        <taxon>Physciaceae</taxon>
        <taxon>Heterodermia</taxon>
    </lineage>
</organism>
<reference evidence="2" key="1">
    <citation type="submission" date="2021-03" db="EMBL/GenBank/DDBJ databases">
        <authorList>
            <person name="Tagirdzhanova G."/>
        </authorList>
    </citation>
    <scope>NUCLEOTIDE SEQUENCE</scope>
</reference>
<feature type="compositionally biased region" description="Polar residues" evidence="1">
    <location>
        <begin position="429"/>
        <end position="450"/>
    </location>
</feature>
<dbReference type="InterPro" id="IPR011990">
    <property type="entry name" value="TPR-like_helical_dom_sf"/>
</dbReference>
<dbReference type="FunFam" id="1.25.40.10:FF:000149">
    <property type="entry name" value="Clathrin-coated vesiclec protein (Bud7)"/>
    <property type="match status" value="1"/>
</dbReference>
<dbReference type="InterPro" id="IPR015374">
    <property type="entry name" value="ChAPs"/>
</dbReference>
<feature type="region of interest" description="Disordered" evidence="1">
    <location>
        <begin position="421"/>
        <end position="463"/>
    </location>
</feature>
<dbReference type="Gene3D" id="1.25.40.10">
    <property type="entry name" value="Tetratricopeptide repeat domain"/>
    <property type="match status" value="2"/>
</dbReference>
<evidence type="ECO:0000313" key="2">
    <source>
        <dbReference type="EMBL" id="CAF9909606.1"/>
    </source>
</evidence>
<feature type="region of interest" description="Disordered" evidence="1">
    <location>
        <begin position="476"/>
        <end position="531"/>
    </location>
</feature>
<gene>
    <name evidence="2" type="ORF">HETSPECPRED_009474</name>
</gene>
<dbReference type="SUPFAM" id="SSF48452">
    <property type="entry name" value="TPR-like"/>
    <property type="match status" value="1"/>
</dbReference>
<dbReference type="GO" id="GO:0006893">
    <property type="term" value="P:Golgi to plasma membrane transport"/>
    <property type="evidence" value="ECO:0007669"/>
    <property type="project" value="TreeGrafter"/>
</dbReference>
<dbReference type="FunFam" id="1.25.40.10:FF:000146">
    <property type="entry name" value="Clathrin-coated vesiclec protein (Bud7)"/>
    <property type="match status" value="1"/>
</dbReference>
<sequence>MTVAPAVPEIVEEEIESAIDSRNEALATLRELGPPDLVHLVKQTVKSGGRQNGVYHHVTGIDASSSASLAAYVNTLTYAPSDKTQKVISGLYCCYNAFSRLDMRVDVKIPGGVESYCIDERGDKRVTSDALWLETFLCGVLRAYSYADDGSGDSIKKIIGVRRFDPIVNTEIEHKFLEAAERLFFKGWQLGSDPEIQVPNLVSNHLTTGLMNYIHTTGRYASGINLFEKLRTRDMEVSSLLARVLISADEEVQAVKLLHDAVNELPMDYSLLNCQAGFCQSKGRLDWALECAKRSVTAAPSEFGTWAKLAEIYVGLEQWDLALLTLNSCPMFTYQDKDAPRMPEPARVMLPILPETMLDELDDSQAYDNELVHPSLRKLHAASYKGTFLTAYSLLTLITSKIGWDQLLKIRSQVFVMEEEYRSEKTGAPRQTSPSKNASTTALRGQSPSPGMNGKMIDPEDGETLNELVSDGESIEHTHDTASTAETAVAEEPLNGGPDHAIMDADKSIEKPEHTVTTEEAKADNEDADPSHNSYTHFHNKRLCERWLDNLFMVLYEDLRIYTIWRTDMARSAADASSPRTAKSSFNKSAEEWEILGELADRLHHPVEAVEAYQHCLRVRFSPKAMRGVMGFYEKTARHGDVLQAMIRLIAWQYRWYSEFSPDLLRTVRKLIENEGAVKVRSIVQATSLPQAVLDLTHRYVELCATFRSNGSDG</sequence>
<dbReference type="AlphaFoldDB" id="A0A8H3EVG4"/>
<comment type="caution">
    <text evidence="2">The sequence shown here is derived from an EMBL/GenBank/DDBJ whole genome shotgun (WGS) entry which is preliminary data.</text>
</comment>
<evidence type="ECO:0000313" key="3">
    <source>
        <dbReference type="Proteomes" id="UP000664521"/>
    </source>
</evidence>
<feature type="compositionally biased region" description="Low complexity" evidence="1">
    <location>
        <begin position="481"/>
        <end position="492"/>
    </location>
</feature>
<proteinExistence type="predicted"/>
<feature type="compositionally biased region" description="Basic and acidic residues" evidence="1">
    <location>
        <begin position="501"/>
        <end position="525"/>
    </location>
</feature>
<keyword evidence="3" id="KW-1185">Reference proteome</keyword>
<dbReference type="PANTHER" id="PTHR31975">
    <property type="entry name" value="BUD SITE SELECTION PROTEIN 7-RELATED"/>
    <property type="match status" value="1"/>
</dbReference>
<accession>A0A8H3EVG4</accession>
<name>A0A8H3EVG4_9LECA</name>
<dbReference type="Proteomes" id="UP000664521">
    <property type="component" value="Unassembled WGS sequence"/>
</dbReference>
<evidence type="ECO:0000256" key="1">
    <source>
        <dbReference type="SAM" id="MobiDB-lite"/>
    </source>
</evidence>
<dbReference type="OrthoDB" id="434695at2759"/>
<evidence type="ECO:0008006" key="4">
    <source>
        <dbReference type="Google" id="ProtNLM"/>
    </source>
</evidence>
<dbReference type="PANTHER" id="PTHR31975:SF1">
    <property type="entry name" value="BUD SITE SELECTION PROTEIN 7-RELATED"/>
    <property type="match status" value="1"/>
</dbReference>
<dbReference type="GO" id="GO:0034044">
    <property type="term" value="C:exomer complex"/>
    <property type="evidence" value="ECO:0007669"/>
    <property type="project" value="UniProtKB-ARBA"/>
</dbReference>